<dbReference type="AlphaFoldDB" id="A0A182QY53"/>
<dbReference type="Proteomes" id="UP000075886">
    <property type="component" value="Unassembled WGS sequence"/>
</dbReference>
<feature type="domain" description="Aegyptin/gSG7 salivary protein-like four-helix bundle" evidence="6">
    <location>
        <begin position="30"/>
        <end position="140"/>
    </location>
</feature>
<feature type="signal peptide" evidence="5">
    <location>
        <begin position="1"/>
        <end position="26"/>
    </location>
</feature>
<name>A0A182QY53_9DIPT</name>
<dbReference type="EMBL" id="AXCN02000817">
    <property type="status" value="NOT_ANNOTATED_CDS"/>
    <property type="molecule type" value="Genomic_DNA"/>
</dbReference>
<dbReference type="InterPro" id="IPR056799">
    <property type="entry name" value="ALL3/gSG7_salivary-like_helix"/>
</dbReference>
<dbReference type="GO" id="GO:0005576">
    <property type="term" value="C:extracellular region"/>
    <property type="evidence" value="ECO:0007669"/>
    <property type="project" value="UniProtKB-SubCell"/>
</dbReference>
<keyword evidence="8" id="KW-1185">Reference proteome</keyword>
<evidence type="ECO:0000259" key="6">
    <source>
        <dbReference type="Pfam" id="PF25001"/>
    </source>
</evidence>
<reference evidence="7" key="2">
    <citation type="submission" date="2020-05" db="UniProtKB">
        <authorList>
            <consortium name="EnsemblMetazoa"/>
        </authorList>
    </citation>
    <scope>IDENTIFICATION</scope>
    <source>
        <strain evidence="7">FAR1</strain>
    </source>
</reference>
<sequence length="143" mass="16623">MKSTIAFWVIGAVGLICMMQLTETDATLWHGKQVMQYFQRVRQDKTKNRVYLLDVKRGVRLNLRGPLFQNALCLPHGTKLSSDCLNRMVDKARQHENKFYAKFTYACKGHAEYSSACLEKARPEYYRDLKNLAKETIQCLKVK</sequence>
<dbReference type="GO" id="GO:0090729">
    <property type="term" value="F:toxin activity"/>
    <property type="evidence" value="ECO:0007669"/>
    <property type="project" value="UniProtKB-KW"/>
</dbReference>
<keyword evidence="3" id="KW-0800">Toxin</keyword>
<protein>
    <recommendedName>
        <fullName evidence="6">Aegyptin/gSG7 salivary protein-like four-helix bundle domain-containing protein</fullName>
    </recommendedName>
</protein>
<evidence type="ECO:0000313" key="8">
    <source>
        <dbReference type="Proteomes" id="UP000075886"/>
    </source>
</evidence>
<feature type="chain" id="PRO_5008133642" description="Aegyptin/gSG7 salivary protein-like four-helix bundle domain-containing protein" evidence="5">
    <location>
        <begin position="27"/>
        <end position="143"/>
    </location>
</feature>
<evidence type="ECO:0000256" key="3">
    <source>
        <dbReference type="ARBA" id="ARBA00022656"/>
    </source>
</evidence>
<dbReference type="VEuPathDB" id="VectorBase:AFAF019215"/>
<evidence type="ECO:0000256" key="1">
    <source>
        <dbReference type="ARBA" id="ARBA00004613"/>
    </source>
</evidence>
<evidence type="ECO:0000256" key="2">
    <source>
        <dbReference type="ARBA" id="ARBA00022525"/>
    </source>
</evidence>
<keyword evidence="5" id="KW-0732">Signal</keyword>
<evidence type="ECO:0000313" key="7">
    <source>
        <dbReference type="EnsemblMetazoa" id="AFAF019215-PA"/>
    </source>
</evidence>
<evidence type="ECO:0000256" key="4">
    <source>
        <dbReference type="ARBA" id="ARBA00023157"/>
    </source>
</evidence>
<dbReference type="EnsemblMetazoa" id="AFAF019215-RA">
    <property type="protein sequence ID" value="AFAF019215-PA"/>
    <property type="gene ID" value="AFAF019215"/>
</dbReference>
<accession>A0A182QY53</accession>
<keyword evidence="4" id="KW-1015">Disulfide bond</keyword>
<reference evidence="8" key="1">
    <citation type="submission" date="2014-01" db="EMBL/GenBank/DDBJ databases">
        <title>The Genome Sequence of Anopheles farauti FAR1 (V2).</title>
        <authorList>
            <consortium name="The Broad Institute Genomics Platform"/>
            <person name="Neafsey D.E."/>
            <person name="Besansky N."/>
            <person name="Howell P."/>
            <person name="Walton C."/>
            <person name="Young S.K."/>
            <person name="Zeng Q."/>
            <person name="Gargeya S."/>
            <person name="Fitzgerald M."/>
            <person name="Haas B."/>
            <person name="Abouelleil A."/>
            <person name="Allen A.W."/>
            <person name="Alvarado L."/>
            <person name="Arachchi H.M."/>
            <person name="Berlin A.M."/>
            <person name="Chapman S.B."/>
            <person name="Gainer-Dewar J."/>
            <person name="Goldberg J."/>
            <person name="Griggs A."/>
            <person name="Gujja S."/>
            <person name="Hansen M."/>
            <person name="Howarth C."/>
            <person name="Imamovic A."/>
            <person name="Ireland A."/>
            <person name="Larimer J."/>
            <person name="McCowan C."/>
            <person name="Murphy C."/>
            <person name="Pearson M."/>
            <person name="Poon T.W."/>
            <person name="Priest M."/>
            <person name="Roberts A."/>
            <person name="Saif S."/>
            <person name="Shea T."/>
            <person name="Sisk P."/>
            <person name="Sykes S."/>
            <person name="Wortman J."/>
            <person name="Nusbaum C."/>
            <person name="Birren B."/>
        </authorList>
    </citation>
    <scope>NUCLEOTIDE SEQUENCE [LARGE SCALE GENOMIC DNA]</scope>
    <source>
        <strain evidence="8">FAR1</strain>
    </source>
</reference>
<proteinExistence type="predicted"/>
<dbReference type="Pfam" id="PF25001">
    <property type="entry name" value="Aegyptin_C"/>
    <property type="match status" value="1"/>
</dbReference>
<keyword evidence="2" id="KW-0964">Secreted</keyword>
<evidence type="ECO:0000256" key="5">
    <source>
        <dbReference type="SAM" id="SignalP"/>
    </source>
</evidence>
<organism evidence="7 8">
    <name type="scientific">Anopheles farauti</name>
    <dbReference type="NCBI Taxonomy" id="69004"/>
    <lineage>
        <taxon>Eukaryota</taxon>
        <taxon>Metazoa</taxon>
        <taxon>Ecdysozoa</taxon>
        <taxon>Arthropoda</taxon>
        <taxon>Hexapoda</taxon>
        <taxon>Insecta</taxon>
        <taxon>Pterygota</taxon>
        <taxon>Neoptera</taxon>
        <taxon>Endopterygota</taxon>
        <taxon>Diptera</taxon>
        <taxon>Nematocera</taxon>
        <taxon>Culicoidea</taxon>
        <taxon>Culicidae</taxon>
        <taxon>Anophelinae</taxon>
        <taxon>Anopheles</taxon>
    </lineage>
</organism>
<comment type="subcellular location">
    <subcellularLocation>
        <location evidence="1">Secreted</location>
    </subcellularLocation>
</comment>